<evidence type="ECO:0000259" key="9">
    <source>
        <dbReference type="SMART" id="SM01097"/>
    </source>
</evidence>
<dbReference type="SUPFAM" id="SSF52317">
    <property type="entry name" value="Class I glutamine amidotransferase-like"/>
    <property type="match status" value="1"/>
</dbReference>
<protein>
    <recommendedName>
        <fullName evidence="8">Carbamoyl phosphate synthase small chain</fullName>
        <ecNumber evidence="8">6.3.5.5</ecNumber>
    </recommendedName>
    <alternativeName>
        <fullName evidence="8">Carbamoyl phosphate synthetase glutamine chain</fullName>
    </alternativeName>
</protein>
<comment type="caution">
    <text evidence="10">The sequence shown here is derived from an EMBL/GenBank/DDBJ whole genome shotgun (WGS) entry which is preliminary data.</text>
</comment>
<dbReference type="PANTHER" id="PTHR43418:SF7">
    <property type="entry name" value="CARBAMOYL-PHOSPHATE SYNTHASE SMALL CHAIN"/>
    <property type="match status" value="1"/>
</dbReference>
<feature type="binding site" evidence="8">
    <location>
        <position position="214"/>
    </location>
    <ligand>
        <name>L-glutamine</name>
        <dbReference type="ChEBI" id="CHEBI:58359"/>
    </ligand>
</feature>
<keyword evidence="8" id="KW-0665">Pyrimidine biosynthesis</keyword>
<dbReference type="InterPro" id="IPR036480">
    <property type="entry name" value="CarbP_synth_ssu_N_sf"/>
</dbReference>
<comment type="catalytic activity">
    <reaction evidence="7 8">
        <text>hydrogencarbonate + L-glutamine + 2 ATP + H2O = carbamoyl phosphate + L-glutamate + 2 ADP + phosphate + 2 H(+)</text>
        <dbReference type="Rhea" id="RHEA:18633"/>
        <dbReference type="ChEBI" id="CHEBI:15377"/>
        <dbReference type="ChEBI" id="CHEBI:15378"/>
        <dbReference type="ChEBI" id="CHEBI:17544"/>
        <dbReference type="ChEBI" id="CHEBI:29985"/>
        <dbReference type="ChEBI" id="CHEBI:30616"/>
        <dbReference type="ChEBI" id="CHEBI:43474"/>
        <dbReference type="ChEBI" id="CHEBI:58228"/>
        <dbReference type="ChEBI" id="CHEBI:58359"/>
        <dbReference type="ChEBI" id="CHEBI:456216"/>
        <dbReference type="EC" id="6.3.5.5"/>
    </reaction>
</comment>
<dbReference type="InterPro" id="IPR017926">
    <property type="entry name" value="GATASE"/>
</dbReference>
<feature type="active site" evidence="8">
    <location>
        <position position="326"/>
    </location>
</feature>
<comment type="subunit">
    <text evidence="8">Composed of two chains; the small (or glutamine) chain promotes the hydrolysis of glutamine to ammonia, which is used by the large (or ammonia) chain to synthesize carbamoyl phosphate. Tetramer of heterodimers (alpha,beta)4.</text>
</comment>
<dbReference type="InterPro" id="IPR002474">
    <property type="entry name" value="CarbamoylP_synth_ssu_N"/>
</dbReference>
<proteinExistence type="inferred from homology"/>
<comment type="similarity">
    <text evidence="2 8">Belongs to the CarA family.</text>
</comment>
<evidence type="ECO:0000256" key="6">
    <source>
        <dbReference type="ARBA" id="ARBA00022962"/>
    </source>
</evidence>
<feature type="binding site" evidence="8">
    <location>
        <position position="242"/>
    </location>
    <ligand>
        <name>L-glutamine</name>
        <dbReference type="ChEBI" id="CHEBI:58359"/>
    </ligand>
</feature>
<dbReference type="PRINTS" id="PR00099">
    <property type="entry name" value="CPSGATASE"/>
</dbReference>
<evidence type="ECO:0000256" key="4">
    <source>
        <dbReference type="ARBA" id="ARBA00022741"/>
    </source>
</evidence>
<evidence type="ECO:0000256" key="7">
    <source>
        <dbReference type="ARBA" id="ARBA00048816"/>
    </source>
</evidence>
<keyword evidence="3 8" id="KW-0436">Ligase</keyword>
<dbReference type="InterPro" id="IPR006274">
    <property type="entry name" value="CarbamoylP_synth_ssu"/>
</dbReference>
<evidence type="ECO:0000313" key="10">
    <source>
        <dbReference type="EMBL" id="KRN19998.1"/>
    </source>
</evidence>
<keyword evidence="4 8" id="KW-0547">Nucleotide-binding</keyword>
<feature type="active site" description="Nucleophile" evidence="8">
    <location>
        <position position="241"/>
    </location>
</feature>
<dbReference type="UniPathway" id="UPA00068">
    <property type="reaction ID" value="UER00171"/>
</dbReference>
<feature type="active site" evidence="8">
    <location>
        <position position="328"/>
    </location>
</feature>
<comment type="catalytic activity">
    <reaction evidence="8">
        <text>L-glutamine + H2O = L-glutamate + NH4(+)</text>
        <dbReference type="Rhea" id="RHEA:15889"/>
        <dbReference type="ChEBI" id="CHEBI:15377"/>
        <dbReference type="ChEBI" id="CHEBI:28938"/>
        <dbReference type="ChEBI" id="CHEBI:29985"/>
        <dbReference type="ChEBI" id="CHEBI:58359"/>
    </reaction>
</comment>
<feature type="binding site" evidence="8">
    <location>
        <position position="286"/>
    </location>
    <ligand>
        <name>L-glutamine</name>
        <dbReference type="ChEBI" id="CHEBI:58359"/>
    </ligand>
</feature>
<dbReference type="GO" id="GO:0044205">
    <property type="term" value="P:'de novo' UMP biosynthetic process"/>
    <property type="evidence" value="ECO:0007669"/>
    <property type="project" value="UniProtKB-UniRule"/>
</dbReference>
<reference evidence="10 11" key="1">
    <citation type="journal article" date="2015" name="Genome Announc.">
        <title>Expanding the biotechnology potential of lactobacilli through comparative genomics of 213 strains and associated genera.</title>
        <authorList>
            <person name="Sun Z."/>
            <person name="Harris H.M."/>
            <person name="McCann A."/>
            <person name="Guo C."/>
            <person name="Argimon S."/>
            <person name="Zhang W."/>
            <person name="Yang X."/>
            <person name="Jeffery I.B."/>
            <person name="Cooney J.C."/>
            <person name="Kagawa T.F."/>
            <person name="Liu W."/>
            <person name="Song Y."/>
            <person name="Salvetti E."/>
            <person name="Wrobel A."/>
            <person name="Rasinkangas P."/>
            <person name="Parkhill J."/>
            <person name="Rea M.C."/>
            <person name="O'Sullivan O."/>
            <person name="Ritari J."/>
            <person name="Douillard F.P."/>
            <person name="Paul Ross R."/>
            <person name="Yang R."/>
            <person name="Briner A.E."/>
            <person name="Felis G.E."/>
            <person name="de Vos W.M."/>
            <person name="Barrangou R."/>
            <person name="Klaenhammer T.R."/>
            <person name="Caufield P.W."/>
            <person name="Cui Y."/>
            <person name="Zhang H."/>
            <person name="O'Toole P.W."/>
        </authorList>
    </citation>
    <scope>NUCLEOTIDE SEQUENCE [LARGE SCALE GENOMIC DNA]</scope>
    <source>
        <strain evidence="10 11">DSM 23365</strain>
    </source>
</reference>
<gene>
    <name evidence="8" type="primary">carA</name>
    <name evidence="10" type="ORF">FD14_GL001635</name>
</gene>
<comment type="function">
    <text evidence="8">Small subunit of the glutamine-dependent carbamoyl phosphate synthetase (CPSase). CPSase catalyzes the formation of carbamoyl phosphate from the ammonia moiety of glutamine, carbonate, and phosphate donated by ATP, constituting the first step of 2 biosynthetic pathways, one leading to arginine and/or urea and the other to pyrimidine nucleotides. The small subunit (glutamine amidotransferase) binds and cleaves glutamine to supply the large subunit with the substrate ammonia.</text>
</comment>
<keyword evidence="11" id="KW-1185">Reference proteome</keyword>
<dbReference type="Proteomes" id="UP000051442">
    <property type="component" value="Unassembled WGS sequence"/>
</dbReference>
<dbReference type="SUPFAM" id="SSF52021">
    <property type="entry name" value="Carbamoyl phosphate synthetase, small subunit N-terminal domain"/>
    <property type="match status" value="1"/>
</dbReference>
<dbReference type="GO" id="GO:0006541">
    <property type="term" value="P:glutamine metabolic process"/>
    <property type="evidence" value="ECO:0007669"/>
    <property type="project" value="InterPro"/>
</dbReference>
<dbReference type="Pfam" id="PF00988">
    <property type="entry name" value="CPSase_sm_chain"/>
    <property type="match status" value="1"/>
</dbReference>
<sequence length="356" mass="38486">MKKYLTLENGDQFIGTACGDLSKEIKGELVFTTSMVGYQETLTDPSYTNQIITFTYPLIGNYGISLHANQSPTVAASAVVMQELASTVFHYQSVMTLDEFLKKAGVPGIAGIDTRQLTKIIRKHGTMKASLTNQPLAASSFNTTQSVESVVKSATFSTPQAEKPDHVVLMDFGVKTNIVESLKNFGANVTVVTPDASFESISALHPDGILLSNGPGNPEDFADALPVIRQLQDTYPLFGICLGHQLLALANGARTYKMVFGHRGINHPVKNLLTGEVVITSQNHGYAVDVDSVEDTPLEVTALEINDKTCEGLRYPGRPVFSVQYHPEAAPGPHEATRLFSQFIDLMHANGGVENA</sequence>
<dbReference type="Gene3D" id="3.40.50.880">
    <property type="match status" value="1"/>
</dbReference>
<feature type="region of interest" description="CPSase" evidence="8">
    <location>
        <begin position="1"/>
        <end position="164"/>
    </location>
</feature>
<dbReference type="PRINTS" id="PR00097">
    <property type="entry name" value="ANTSNTHASEII"/>
</dbReference>
<dbReference type="GO" id="GO:0004359">
    <property type="term" value="F:glutaminase activity"/>
    <property type="evidence" value="ECO:0007669"/>
    <property type="project" value="RHEA"/>
</dbReference>
<dbReference type="Pfam" id="PF00117">
    <property type="entry name" value="GATase"/>
    <property type="match status" value="1"/>
</dbReference>
<dbReference type="NCBIfam" id="NF009475">
    <property type="entry name" value="PRK12838.1"/>
    <property type="match status" value="1"/>
</dbReference>
<dbReference type="SMART" id="SM01097">
    <property type="entry name" value="CPSase_sm_chain"/>
    <property type="match status" value="1"/>
</dbReference>
<dbReference type="EMBL" id="AYZM01000134">
    <property type="protein sequence ID" value="KRN19998.1"/>
    <property type="molecule type" value="Genomic_DNA"/>
</dbReference>
<keyword evidence="8" id="KW-0028">Amino-acid biosynthesis</keyword>
<organism evidence="10 11">
    <name type="scientific">Secundilactobacillus similis DSM 23365 = JCM 2765</name>
    <dbReference type="NCBI Taxonomy" id="1423804"/>
    <lineage>
        <taxon>Bacteria</taxon>
        <taxon>Bacillati</taxon>
        <taxon>Bacillota</taxon>
        <taxon>Bacilli</taxon>
        <taxon>Lactobacillales</taxon>
        <taxon>Lactobacillaceae</taxon>
        <taxon>Secundilactobacillus</taxon>
    </lineage>
</organism>
<evidence type="ECO:0000256" key="2">
    <source>
        <dbReference type="ARBA" id="ARBA00007800"/>
    </source>
</evidence>
<dbReference type="STRING" id="1423804.FD14_GL001635"/>
<dbReference type="CDD" id="cd01744">
    <property type="entry name" value="GATase1_CPSase"/>
    <property type="match status" value="1"/>
</dbReference>
<comment type="pathway">
    <text evidence="1 8">Amino-acid biosynthesis; L-arginine biosynthesis; carbamoyl phosphate from bicarbonate: step 1/1.</text>
</comment>
<evidence type="ECO:0000256" key="1">
    <source>
        <dbReference type="ARBA" id="ARBA00005077"/>
    </source>
</evidence>
<keyword evidence="8" id="KW-0055">Arginine biosynthesis</keyword>
<feature type="binding site" evidence="8">
    <location>
        <position position="283"/>
    </location>
    <ligand>
        <name>L-glutamine</name>
        <dbReference type="ChEBI" id="CHEBI:58359"/>
    </ligand>
</feature>
<keyword evidence="6 8" id="KW-0315">Glutamine amidotransferase</keyword>
<dbReference type="InterPro" id="IPR029062">
    <property type="entry name" value="Class_I_gatase-like"/>
</dbReference>
<dbReference type="EC" id="6.3.5.5" evidence="8"/>
<dbReference type="GO" id="GO:0004088">
    <property type="term" value="F:carbamoyl-phosphate synthase (glutamine-hydrolyzing) activity"/>
    <property type="evidence" value="ECO:0007669"/>
    <property type="project" value="UniProtKB-UniRule"/>
</dbReference>
<dbReference type="NCBIfam" id="TIGR01368">
    <property type="entry name" value="CPSaseIIsmall"/>
    <property type="match status" value="1"/>
</dbReference>
<comment type="pathway">
    <text evidence="8">Pyrimidine metabolism; UMP biosynthesis via de novo pathway; (S)-dihydroorotate from bicarbonate: step 1/3.</text>
</comment>
<dbReference type="InterPro" id="IPR050472">
    <property type="entry name" value="Anth_synth/Amidotransfase"/>
</dbReference>
<evidence type="ECO:0000256" key="5">
    <source>
        <dbReference type="ARBA" id="ARBA00022840"/>
    </source>
</evidence>
<dbReference type="PATRIC" id="fig|1423804.4.peg.1763"/>
<feature type="domain" description="Carbamoyl-phosphate synthase small subunit N-terminal" evidence="9">
    <location>
        <begin position="1"/>
        <end position="132"/>
    </location>
</feature>
<dbReference type="PROSITE" id="PS51273">
    <property type="entry name" value="GATASE_TYPE_1"/>
    <property type="match status" value="1"/>
</dbReference>
<dbReference type="Gene3D" id="3.50.30.20">
    <property type="entry name" value="Carbamoyl-phosphate synthase small subunit, N-terminal domain"/>
    <property type="match status" value="1"/>
</dbReference>
<evidence type="ECO:0000256" key="3">
    <source>
        <dbReference type="ARBA" id="ARBA00022598"/>
    </source>
</evidence>
<name>A0A0R2EUP9_9LACO</name>
<dbReference type="HAMAP" id="MF_01209">
    <property type="entry name" value="CPSase_S_chain"/>
    <property type="match status" value="1"/>
</dbReference>
<accession>A0A0R2EUP9</accession>
<dbReference type="InterPro" id="IPR035686">
    <property type="entry name" value="CPSase_GATase1"/>
</dbReference>
<evidence type="ECO:0000313" key="11">
    <source>
        <dbReference type="Proteomes" id="UP000051442"/>
    </source>
</evidence>
<dbReference type="GO" id="GO:0006526">
    <property type="term" value="P:L-arginine biosynthetic process"/>
    <property type="evidence" value="ECO:0007669"/>
    <property type="project" value="UniProtKB-UniRule"/>
</dbReference>
<dbReference type="GO" id="GO:0005524">
    <property type="term" value="F:ATP binding"/>
    <property type="evidence" value="ECO:0007669"/>
    <property type="project" value="UniProtKB-UniRule"/>
</dbReference>
<feature type="binding site" evidence="8">
    <location>
        <position position="245"/>
    </location>
    <ligand>
        <name>L-glutamine</name>
        <dbReference type="ChEBI" id="CHEBI:58359"/>
    </ligand>
</feature>
<dbReference type="RefSeq" id="WP_057152160.1">
    <property type="nucleotide sequence ID" value="NZ_AYZM01000134.1"/>
</dbReference>
<dbReference type="GO" id="GO:0006207">
    <property type="term" value="P:'de novo' pyrimidine nucleobase biosynthetic process"/>
    <property type="evidence" value="ECO:0007669"/>
    <property type="project" value="InterPro"/>
</dbReference>
<dbReference type="PRINTS" id="PR00096">
    <property type="entry name" value="GATASE"/>
</dbReference>
<dbReference type="PANTHER" id="PTHR43418">
    <property type="entry name" value="MULTIFUNCTIONAL TRYPTOPHAN BIOSYNTHESIS PROTEIN-RELATED"/>
    <property type="match status" value="1"/>
</dbReference>
<feature type="binding site" evidence="8">
    <location>
        <position position="285"/>
    </location>
    <ligand>
        <name>L-glutamine</name>
        <dbReference type="ChEBI" id="CHEBI:58359"/>
    </ligand>
</feature>
<feature type="binding site" evidence="8">
    <location>
        <position position="216"/>
    </location>
    <ligand>
        <name>L-glutamine</name>
        <dbReference type="ChEBI" id="CHEBI:58359"/>
    </ligand>
</feature>
<dbReference type="UniPathway" id="UPA00070">
    <property type="reaction ID" value="UER00115"/>
</dbReference>
<evidence type="ECO:0000256" key="8">
    <source>
        <dbReference type="HAMAP-Rule" id="MF_01209"/>
    </source>
</evidence>
<keyword evidence="5 8" id="KW-0067">ATP-binding</keyword>
<dbReference type="AlphaFoldDB" id="A0A0R2EUP9"/>
<dbReference type="OrthoDB" id="9804328at2"/>
<feature type="binding site" evidence="8">
    <location>
        <position position="46"/>
    </location>
    <ligand>
        <name>L-glutamine</name>
        <dbReference type="ChEBI" id="CHEBI:58359"/>
    </ligand>
</feature>